<keyword evidence="3" id="KW-1185">Reference proteome</keyword>
<accession>A0ABS9TYT3</accession>
<evidence type="ECO:0000313" key="3">
    <source>
        <dbReference type="Proteomes" id="UP001202922"/>
    </source>
</evidence>
<organism evidence="2 3">
    <name type="scientific">Sinomonas terrae</name>
    <dbReference type="NCBI Taxonomy" id="2908838"/>
    <lineage>
        <taxon>Bacteria</taxon>
        <taxon>Bacillati</taxon>
        <taxon>Actinomycetota</taxon>
        <taxon>Actinomycetes</taxon>
        <taxon>Micrococcales</taxon>
        <taxon>Micrococcaceae</taxon>
        <taxon>Sinomonas</taxon>
    </lineage>
</organism>
<dbReference type="RefSeq" id="WP_241052553.1">
    <property type="nucleotide sequence ID" value="NZ_JAKZBV010000001.1"/>
</dbReference>
<reference evidence="2 3" key="1">
    <citation type="submission" date="2022-03" db="EMBL/GenBank/DDBJ databases">
        <title>Sinomonas sp. isolated from a soil.</title>
        <authorList>
            <person name="Han J."/>
            <person name="Kim D.-U."/>
        </authorList>
    </citation>
    <scope>NUCLEOTIDE SEQUENCE [LARGE SCALE GENOMIC DNA]</scope>
    <source>
        <strain evidence="2 3">5-5</strain>
    </source>
</reference>
<dbReference type="EMBL" id="JAKZBV010000001">
    <property type="protein sequence ID" value="MCH6469427.1"/>
    <property type="molecule type" value="Genomic_DNA"/>
</dbReference>
<dbReference type="InterPro" id="IPR029063">
    <property type="entry name" value="SAM-dependent_MTases_sf"/>
</dbReference>
<dbReference type="CDD" id="cd02440">
    <property type="entry name" value="AdoMet_MTases"/>
    <property type="match status" value="1"/>
</dbReference>
<dbReference type="GO" id="GO:0032259">
    <property type="term" value="P:methylation"/>
    <property type="evidence" value="ECO:0007669"/>
    <property type="project" value="UniProtKB-KW"/>
</dbReference>
<proteinExistence type="predicted"/>
<keyword evidence="2" id="KW-0489">Methyltransferase</keyword>
<evidence type="ECO:0000313" key="2">
    <source>
        <dbReference type="EMBL" id="MCH6469427.1"/>
    </source>
</evidence>
<dbReference type="SUPFAM" id="SSF53335">
    <property type="entry name" value="S-adenosyl-L-methionine-dependent methyltransferases"/>
    <property type="match status" value="1"/>
</dbReference>
<feature type="domain" description="THUMP-like" evidence="1">
    <location>
        <begin position="330"/>
        <end position="410"/>
    </location>
</feature>
<keyword evidence="2" id="KW-0808">Transferase</keyword>
<dbReference type="Pfam" id="PF18096">
    <property type="entry name" value="Thump_like"/>
    <property type="match status" value="1"/>
</dbReference>
<evidence type="ECO:0000259" key="1">
    <source>
        <dbReference type="Pfam" id="PF18096"/>
    </source>
</evidence>
<sequence length="411" mass="44199">MAQDPHAAEQLAPLLTSEGWALLNSLGPYREEDALAITARLRKAGHAPELVSAVLSQARLRVKAEAKFGEFSRHMLFTRAGLEQATRLSIAARHARRFVDADVRSVADLGCGLGADAMAMASLDLDVTAVELDETTAACATINLMPFPNVRVVHEDAQTVPLEGIEGVWLDPARRTTTTSGTTRLWDPQQFSPPLSFVSELADAGRPVGVKLGPGLPHSSVPEGCEAQWVSTDGEVAEVGLYFNALKRPSVRRAALVLAGQTASELVAETDFGGGVRAEVGPLEGFLYEPDGAVIRAGLVAELADRLGGHLVDPHIAYICAPNLVATPFAKAYRVLDVRPYNVRALRQWVRDEGITALDIKKRGTSVTPEELRKLLFLGQGKGPKKKPHRRATLVLTRIGDDRVAAVVEPV</sequence>
<gene>
    <name evidence="2" type="ORF">L0M17_05375</name>
</gene>
<protein>
    <submittedName>
        <fullName evidence="2">Class I SAM-dependent methyltransferase</fullName>
    </submittedName>
</protein>
<dbReference type="Gene3D" id="3.40.50.150">
    <property type="entry name" value="Vaccinia Virus protein VP39"/>
    <property type="match status" value="1"/>
</dbReference>
<comment type="caution">
    <text evidence="2">The sequence shown here is derived from an EMBL/GenBank/DDBJ whole genome shotgun (WGS) entry which is preliminary data.</text>
</comment>
<dbReference type="Proteomes" id="UP001202922">
    <property type="component" value="Unassembled WGS sequence"/>
</dbReference>
<dbReference type="GO" id="GO:0008168">
    <property type="term" value="F:methyltransferase activity"/>
    <property type="evidence" value="ECO:0007669"/>
    <property type="project" value="UniProtKB-KW"/>
</dbReference>
<dbReference type="InterPro" id="IPR041497">
    <property type="entry name" value="Thump-like"/>
</dbReference>
<name>A0ABS9TYT3_9MICC</name>